<gene>
    <name evidence="1" type="ORF">HMPREF3293_02042</name>
</gene>
<reference evidence="1 2" key="1">
    <citation type="submission" date="2016-02" db="EMBL/GenBank/DDBJ databases">
        <authorList>
            <person name="Wen L."/>
            <person name="He K."/>
            <person name="Yang H."/>
        </authorList>
    </citation>
    <scope>NUCLEOTIDE SEQUENCE [LARGE SCALE GENOMIC DNA]</scope>
    <source>
        <strain evidence="1 2">DSM 22607</strain>
    </source>
</reference>
<evidence type="ECO:0000313" key="1">
    <source>
        <dbReference type="EMBL" id="KXK64801.1"/>
    </source>
</evidence>
<organism evidence="1 2">
    <name type="scientific">Christensenella minuta</name>
    <dbReference type="NCBI Taxonomy" id="626937"/>
    <lineage>
        <taxon>Bacteria</taxon>
        <taxon>Bacillati</taxon>
        <taxon>Bacillota</taxon>
        <taxon>Clostridia</taxon>
        <taxon>Christensenellales</taxon>
        <taxon>Christensenellaceae</taxon>
        <taxon>Christensenella</taxon>
    </lineage>
</organism>
<dbReference type="EMBL" id="LSZW01000063">
    <property type="protein sequence ID" value="KXK64801.1"/>
    <property type="molecule type" value="Genomic_DNA"/>
</dbReference>
<dbReference type="Proteomes" id="UP000070366">
    <property type="component" value="Unassembled WGS sequence"/>
</dbReference>
<evidence type="ECO:0000313" key="2">
    <source>
        <dbReference type="Proteomes" id="UP000070366"/>
    </source>
</evidence>
<sequence length="49" mass="5961">MLPPQFIGPHQYNDLNLFYCNKLNLETQDCYKMQQNLKEKNEKLQKTEK</sequence>
<dbReference type="AlphaFoldDB" id="A0A136Q2A7"/>
<name>A0A136Q2A7_9FIRM</name>
<proteinExistence type="predicted"/>
<accession>A0A136Q2A7</accession>
<protein>
    <submittedName>
        <fullName evidence="1">Uncharacterized protein</fullName>
    </submittedName>
</protein>
<keyword evidence="2" id="KW-1185">Reference proteome</keyword>
<comment type="caution">
    <text evidence="1">The sequence shown here is derived from an EMBL/GenBank/DDBJ whole genome shotgun (WGS) entry which is preliminary data.</text>
</comment>
<dbReference type="STRING" id="626937.HMPREF3293_02042"/>